<evidence type="ECO:0000313" key="1">
    <source>
        <dbReference type="EMBL" id="VAY87224.1"/>
    </source>
</evidence>
<name>A0A3P3ZM85_9ZZZZ</name>
<dbReference type="Gene3D" id="3.30.870.10">
    <property type="entry name" value="Endonuclease Chain A"/>
    <property type="match status" value="1"/>
</dbReference>
<evidence type="ECO:0008006" key="2">
    <source>
        <dbReference type="Google" id="ProtNLM"/>
    </source>
</evidence>
<gene>
    <name evidence="1" type="ORF">CARN8_180004</name>
</gene>
<dbReference type="EMBL" id="UOYP01000090">
    <property type="protein sequence ID" value="VAY87224.1"/>
    <property type="molecule type" value="Genomic_DNA"/>
</dbReference>
<protein>
    <recommendedName>
        <fullName evidence="2">PLD phosphodiesterase domain-containing protein</fullName>
    </recommendedName>
</protein>
<dbReference type="AlphaFoldDB" id="A0A3P3ZM85"/>
<dbReference type="CDD" id="cd09117">
    <property type="entry name" value="PLDc_Bfil_DEXD_like"/>
    <property type="match status" value="1"/>
</dbReference>
<accession>A0A3P3ZM85</accession>
<sequence length="325" mass="36673">MILVTTTENIAETIKTVNPTKIAVAYVGSGWEAYLQQSDLKEMVISLRLGTNPHAVCEIIKKIGEDNVYYLDDLHSKIYLGEKSALIGSMNLSANGLGGGRYETGCVISDAKNLQSLNELFSKYKNESTNASSNKGILKLRDLIKEDEKAKINGVFKATKSDKTSIADFEPKIYQGRIHVVGYDENYEIKYNKEELSKLTLGISNYDDFFDDALAVENSGVKVKEFDWLLMWDIANANTEVRWMYVEYVVVNGATNSNDFTTLVGATKNQKLVPKPFDLSKKEVRDVIKKTITKWIERKEIDDDWFVPNNKVIGFLNEIKNKTSC</sequence>
<reference evidence="1" key="1">
    <citation type="submission" date="2018-10" db="EMBL/GenBank/DDBJ databases">
        <authorList>
            <person name="Plewniak F."/>
        </authorList>
    </citation>
    <scope>NUCLEOTIDE SEQUENCE</scope>
</reference>
<proteinExistence type="predicted"/>
<organism evidence="1">
    <name type="scientific">mine drainage metagenome</name>
    <dbReference type="NCBI Taxonomy" id="410659"/>
    <lineage>
        <taxon>unclassified sequences</taxon>
        <taxon>metagenomes</taxon>
        <taxon>ecological metagenomes</taxon>
    </lineage>
</organism>